<dbReference type="PANTHER" id="PTHR23542">
    <property type="match status" value="1"/>
</dbReference>
<gene>
    <name evidence="3" type="ORF">FK268_18860</name>
</gene>
<comment type="caution">
    <text evidence="3">The sequence shown here is derived from an EMBL/GenBank/DDBJ whole genome shotgun (WGS) entry which is preliminary data.</text>
</comment>
<reference evidence="3 4" key="1">
    <citation type="submission" date="2019-06" db="EMBL/GenBank/DDBJ databases">
        <authorList>
            <person name="Teng J.L.L."/>
            <person name="Lee H.H."/>
            <person name="Lau S.K.P."/>
            <person name="Woo P.C.Y."/>
        </authorList>
    </citation>
    <scope>NUCLEOTIDE SEQUENCE [LARGE SCALE GENOMIC DNA]</scope>
    <source>
        <strain evidence="3 4">HKU70</strain>
    </source>
</reference>
<keyword evidence="4" id="KW-1185">Reference proteome</keyword>
<dbReference type="Gene3D" id="1.20.1250.20">
    <property type="entry name" value="MFS general substrate transporter like domains"/>
    <property type="match status" value="1"/>
</dbReference>
<feature type="transmembrane region" description="Helical" evidence="2">
    <location>
        <begin position="347"/>
        <end position="367"/>
    </location>
</feature>
<dbReference type="InterPro" id="IPR036259">
    <property type="entry name" value="MFS_trans_sf"/>
</dbReference>
<feature type="transmembrane region" description="Helical" evidence="2">
    <location>
        <begin position="252"/>
        <end position="273"/>
    </location>
</feature>
<feature type="transmembrane region" description="Helical" evidence="2">
    <location>
        <begin position="214"/>
        <end position="232"/>
    </location>
</feature>
<evidence type="ECO:0000313" key="3">
    <source>
        <dbReference type="EMBL" id="TWS22525.1"/>
    </source>
</evidence>
<feature type="transmembrane region" description="Helical" evidence="2">
    <location>
        <begin position="12"/>
        <end position="37"/>
    </location>
</feature>
<feature type="transmembrane region" description="Helical" evidence="2">
    <location>
        <begin position="306"/>
        <end position="327"/>
    </location>
</feature>
<evidence type="ECO:0000313" key="4">
    <source>
        <dbReference type="Proteomes" id="UP000319792"/>
    </source>
</evidence>
<keyword evidence="2" id="KW-1133">Transmembrane helix</keyword>
<feature type="transmembrane region" description="Helical" evidence="2">
    <location>
        <begin position="49"/>
        <end position="67"/>
    </location>
</feature>
<dbReference type="AlphaFoldDB" id="A0A5C5RKA9"/>
<feature type="transmembrane region" description="Helical" evidence="2">
    <location>
        <begin position="139"/>
        <end position="163"/>
    </location>
</feature>
<dbReference type="OrthoDB" id="3541730at2"/>
<dbReference type="Proteomes" id="UP000319792">
    <property type="component" value="Unassembled WGS sequence"/>
</dbReference>
<accession>A0A5C5RKA9</accession>
<feature type="transmembrane region" description="Helical" evidence="2">
    <location>
        <begin position="79"/>
        <end position="97"/>
    </location>
</feature>
<reference evidence="3 4" key="2">
    <citation type="submission" date="2019-08" db="EMBL/GenBank/DDBJ databases">
        <title>Tsukamurella conjunctivitidis sp. nov., Tsukamurella assacharolytica sp. nov. and Tsukamurella sputae sp. nov. isolated from patients with conjunctivitis, bacteraemia (lymphoma) and respiratory infection (sputum) in Hong Kong.</title>
        <authorList>
            <person name="Fok K.M.N."/>
            <person name="Fong J.Y.H."/>
        </authorList>
    </citation>
    <scope>NUCLEOTIDE SEQUENCE [LARGE SCALE GENOMIC DNA]</scope>
    <source>
        <strain evidence="3 4">HKU70</strain>
    </source>
</reference>
<organism evidence="3 4">
    <name type="scientific">Tsukamurella sputi</name>
    <dbReference type="NCBI Taxonomy" id="2591848"/>
    <lineage>
        <taxon>Bacteria</taxon>
        <taxon>Bacillati</taxon>
        <taxon>Actinomycetota</taxon>
        <taxon>Actinomycetes</taxon>
        <taxon>Mycobacteriales</taxon>
        <taxon>Tsukamurellaceae</taxon>
        <taxon>Tsukamurella</taxon>
    </lineage>
</organism>
<dbReference type="SUPFAM" id="SSF103473">
    <property type="entry name" value="MFS general substrate transporter"/>
    <property type="match status" value="1"/>
</dbReference>
<feature type="transmembrane region" description="Helical" evidence="2">
    <location>
        <begin position="103"/>
        <end position="127"/>
    </location>
</feature>
<dbReference type="PANTHER" id="PTHR23542:SF1">
    <property type="entry name" value="MAJOR FACILITATOR SUPERFAMILY (MFS) PROFILE DOMAIN-CONTAINING PROTEIN"/>
    <property type="match status" value="1"/>
</dbReference>
<feature type="transmembrane region" description="Helical" evidence="2">
    <location>
        <begin position="373"/>
        <end position="393"/>
    </location>
</feature>
<name>A0A5C5RKA9_9ACTN</name>
<dbReference type="GO" id="GO:0022857">
    <property type="term" value="F:transmembrane transporter activity"/>
    <property type="evidence" value="ECO:0007669"/>
    <property type="project" value="InterPro"/>
</dbReference>
<evidence type="ECO:0000256" key="2">
    <source>
        <dbReference type="SAM" id="Phobius"/>
    </source>
</evidence>
<dbReference type="Pfam" id="PF07690">
    <property type="entry name" value="MFS_1"/>
    <property type="match status" value="1"/>
</dbReference>
<protein>
    <submittedName>
        <fullName evidence="3">MFS transporter</fullName>
    </submittedName>
</protein>
<feature type="transmembrane region" description="Helical" evidence="2">
    <location>
        <begin position="169"/>
        <end position="186"/>
    </location>
</feature>
<evidence type="ECO:0000256" key="1">
    <source>
        <dbReference type="SAM" id="MobiDB-lite"/>
    </source>
</evidence>
<dbReference type="InterPro" id="IPR011701">
    <property type="entry name" value="MFS"/>
</dbReference>
<sequence length="425" mass="44297">MKQYRTLLCRRGVLAWSLVRLATRFPAAAAPIMFVMLTRTELGHYSTGAWMAAACVLTECIAAPVLGARADRYPVATDARISLAVSAAALVALSVGIDSLPSFVLIALAGLTGGAISGLIGSLRVLLTRMLAEDEIHVGLSWDSVITNLTFAVSPLLVTTLALSIDGRVPLLLSAVGCVFALIWLGRVPGISEAPATGVADELVADTSRHRRQVVMSVWPIYLTSAAAMFLSGSIEVSASPLFEQSGYDIQWAGVALSGFSIAAVVGGLAYGVKKWSGAYRLQCLVFLLLTCVFTAGVTLTDGPFGIAGILVPFAAAGFMQSCLVTARNLSLHESLPERYLSLGNSLLYSASCVGFGLSSAAAGWFADRSATVDYILISCGLTAVLAIVSALAEARRTGIRRSGSQVSADADGRDGLLDPGTVSD</sequence>
<dbReference type="EMBL" id="VIGV01000008">
    <property type="protein sequence ID" value="TWS22525.1"/>
    <property type="molecule type" value="Genomic_DNA"/>
</dbReference>
<keyword evidence="2" id="KW-0812">Transmembrane</keyword>
<proteinExistence type="predicted"/>
<dbReference type="RefSeq" id="WP_146436880.1">
    <property type="nucleotide sequence ID" value="NZ_VIGV01000008.1"/>
</dbReference>
<feature type="transmembrane region" description="Helical" evidence="2">
    <location>
        <begin position="280"/>
        <end position="300"/>
    </location>
</feature>
<feature type="region of interest" description="Disordered" evidence="1">
    <location>
        <begin position="404"/>
        <end position="425"/>
    </location>
</feature>
<keyword evidence="2" id="KW-0472">Membrane</keyword>